<accession>A0AAE0FDM4</accession>
<evidence type="ECO:0000313" key="1">
    <source>
        <dbReference type="EMBL" id="KAK3257887.1"/>
    </source>
</evidence>
<keyword evidence="2" id="KW-1185">Reference proteome</keyword>
<comment type="caution">
    <text evidence="1">The sequence shown here is derived from an EMBL/GenBank/DDBJ whole genome shotgun (WGS) entry which is preliminary data.</text>
</comment>
<gene>
    <name evidence="1" type="ORF">CYMTET_33041</name>
</gene>
<evidence type="ECO:0000313" key="2">
    <source>
        <dbReference type="Proteomes" id="UP001190700"/>
    </source>
</evidence>
<reference evidence="1 2" key="1">
    <citation type="journal article" date="2015" name="Genome Biol. Evol.">
        <title>Comparative Genomics of a Bacterivorous Green Alga Reveals Evolutionary Causalities and Consequences of Phago-Mixotrophic Mode of Nutrition.</title>
        <authorList>
            <person name="Burns J.A."/>
            <person name="Paasch A."/>
            <person name="Narechania A."/>
            <person name="Kim E."/>
        </authorList>
    </citation>
    <scope>NUCLEOTIDE SEQUENCE [LARGE SCALE GENOMIC DNA]</scope>
    <source>
        <strain evidence="1 2">PLY_AMNH</strain>
    </source>
</reference>
<proteinExistence type="predicted"/>
<organism evidence="1 2">
    <name type="scientific">Cymbomonas tetramitiformis</name>
    <dbReference type="NCBI Taxonomy" id="36881"/>
    <lineage>
        <taxon>Eukaryota</taxon>
        <taxon>Viridiplantae</taxon>
        <taxon>Chlorophyta</taxon>
        <taxon>Pyramimonadophyceae</taxon>
        <taxon>Pyramimonadales</taxon>
        <taxon>Pyramimonadaceae</taxon>
        <taxon>Cymbomonas</taxon>
    </lineage>
</organism>
<sequence>MPDIRELSDESGDVQFEEFMARIMPGLPPEVAEQINLGLRKQHTTPPVKNMELCIHRNCTPEKVRQILYYPEEEDVAFYPLLLRGPGPGAPQDDPKFKIQVAAVMVLYLHHGKNTQFTRTFIMEGGLRSLVALFTHPNLHLRGQVLETFHFLTTDEICLWFDKPEDPRLDRDLPLRRRMFELSRADMVKNLLANYEGSFPGGSQIALEIFGFYISWLRLHYCKDNVMQLSQEMLDLLEKWHLRTESNAEEKEVIPALRLDICPSCIELLEREFNSAA</sequence>
<dbReference type="AlphaFoldDB" id="A0AAE0FDM4"/>
<dbReference type="EMBL" id="LGRX02020006">
    <property type="protein sequence ID" value="KAK3257887.1"/>
    <property type="molecule type" value="Genomic_DNA"/>
</dbReference>
<dbReference type="Proteomes" id="UP001190700">
    <property type="component" value="Unassembled WGS sequence"/>
</dbReference>
<protein>
    <submittedName>
        <fullName evidence="1">Uncharacterized protein</fullName>
    </submittedName>
</protein>
<feature type="non-terminal residue" evidence="1">
    <location>
        <position position="277"/>
    </location>
</feature>
<name>A0AAE0FDM4_9CHLO</name>